<accession>A0ABN5WRE5</accession>
<sequence>MSSHDTPTITDMQVIPVAGRDSMLLNIGGAHSPYFTRNLVILKDSHGNVGLAKPRR</sequence>
<dbReference type="EMBL" id="AP019416">
    <property type="protein sequence ID" value="BBI49080.1"/>
    <property type="molecule type" value="Genomic_DNA"/>
</dbReference>
<evidence type="ECO:0000313" key="2">
    <source>
        <dbReference type="Proteomes" id="UP000289555"/>
    </source>
</evidence>
<evidence type="ECO:0008006" key="3">
    <source>
        <dbReference type="Google" id="ProtNLM"/>
    </source>
</evidence>
<proteinExistence type="predicted"/>
<name>A0ABN5WRE5_9GAMM</name>
<dbReference type="Proteomes" id="UP000289555">
    <property type="component" value="Chromosome"/>
</dbReference>
<organism evidence="1 2">
    <name type="scientific">Vreelandella olivaria</name>
    <dbReference type="NCBI Taxonomy" id="390919"/>
    <lineage>
        <taxon>Bacteria</taxon>
        <taxon>Pseudomonadati</taxon>
        <taxon>Pseudomonadota</taxon>
        <taxon>Gammaproteobacteria</taxon>
        <taxon>Oceanospirillales</taxon>
        <taxon>Halomonadaceae</taxon>
        <taxon>Vreelandella</taxon>
    </lineage>
</organism>
<keyword evidence="2" id="KW-1185">Reference proteome</keyword>
<dbReference type="SUPFAM" id="SSF54826">
    <property type="entry name" value="Enolase N-terminal domain-like"/>
    <property type="match status" value="1"/>
</dbReference>
<dbReference type="Gene3D" id="3.30.390.10">
    <property type="entry name" value="Enolase-like, N-terminal domain"/>
    <property type="match status" value="1"/>
</dbReference>
<reference evidence="2" key="1">
    <citation type="journal article" date="2019" name="Microbiol. Resour. Announc.">
        <title>Complete Genome Sequence of Halomonas olivaria, a Moderately Halophilic Bacterium Isolated from Olive Processing Effluents, Obtained by Nanopore Sequencing.</title>
        <authorList>
            <person name="Nagata S."/>
            <person name="Ii K.M."/>
            <person name="Tsukimi T."/>
            <person name="Miura M.C."/>
            <person name="Galipon J."/>
            <person name="Arakawa K."/>
        </authorList>
    </citation>
    <scope>NUCLEOTIDE SEQUENCE [LARGE SCALE GENOMIC DNA]</scope>
    <source>
        <strain evidence="2">TYRC17</strain>
    </source>
</reference>
<gene>
    <name evidence="1" type="ORF">HORIV_15010</name>
</gene>
<evidence type="ECO:0000313" key="1">
    <source>
        <dbReference type="EMBL" id="BBI49080.1"/>
    </source>
</evidence>
<dbReference type="InterPro" id="IPR029017">
    <property type="entry name" value="Enolase-like_N"/>
</dbReference>
<protein>
    <recommendedName>
        <fullName evidence="3">Glucarate dehydratase</fullName>
    </recommendedName>
</protein>